<accession>A0A9D3WJ92</accession>
<protein>
    <submittedName>
        <fullName evidence="1">Uncharacterized protein</fullName>
    </submittedName>
</protein>
<proteinExistence type="predicted"/>
<dbReference type="Proteomes" id="UP000828251">
    <property type="component" value="Unassembled WGS sequence"/>
</dbReference>
<gene>
    <name evidence="1" type="ORF">J1N35_000924</name>
</gene>
<comment type="caution">
    <text evidence="1">The sequence shown here is derived from an EMBL/GenBank/DDBJ whole genome shotgun (WGS) entry which is preliminary data.</text>
</comment>
<keyword evidence="2" id="KW-1185">Reference proteome</keyword>
<dbReference type="AlphaFoldDB" id="A0A9D3WJ92"/>
<name>A0A9D3WJ92_9ROSI</name>
<organism evidence="1 2">
    <name type="scientific">Gossypium stocksii</name>
    <dbReference type="NCBI Taxonomy" id="47602"/>
    <lineage>
        <taxon>Eukaryota</taxon>
        <taxon>Viridiplantae</taxon>
        <taxon>Streptophyta</taxon>
        <taxon>Embryophyta</taxon>
        <taxon>Tracheophyta</taxon>
        <taxon>Spermatophyta</taxon>
        <taxon>Magnoliopsida</taxon>
        <taxon>eudicotyledons</taxon>
        <taxon>Gunneridae</taxon>
        <taxon>Pentapetalae</taxon>
        <taxon>rosids</taxon>
        <taxon>malvids</taxon>
        <taxon>Malvales</taxon>
        <taxon>Malvaceae</taxon>
        <taxon>Malvoideae</taxon>
        <taxon>Gossypium</taxon>
    </lineage>
</organism>
<evidence type="ECO:0000313" key="2">
    <source>
        <dbReference type="Proteomes" id="UP000828251"/>
    </source>
</evidence>
<sequence>MGEKASSNKVMAMVPAENELVVPTPKFKRCRVSAVRDFPVGCGRVVAPNSGSSKQITIDRSSQGKWKFANGWKNMILYA</sequence>
<reference evidence="1 2" key="1">
    <citation type="journal article" date="2021" name="Plant Biotechnol. J.">
        <title>Multi-omics assisted identification of the key and species-specific regulatory components of drought-tolerant mechanisms in Gossypium stocksii.</title>
        <authorList>
            <person name="Yu D."/>
            <person name="Ke L."/>
            <person name="Zhang D."/>
            <person name="Wu Y."/>
            <person name="Sun Y."/>
            <person name="Mei J."/>
            <person name="Sun J."/>
            <person name="Sun Y."/>
        </authorList>
    </citation>
    <scope>NUCLEOTIDE SEQUENCE [LARGE SCALE GENOMIC DNA]</scope>
    <source>
        <strain evidence="2">cv. E1</strain>
        <tissue evidence="1">Leaf</tissue>
    </source>
</reference>
<dbReference type="EMBL" id="JAIQCV010000001">
    <property type="protein sequence ID" value="KAH1129546.1"/>
    <property type="molecule type" value="Genomic_DNA"/>
</dbReference>
<evidence type="ECO:0000313" key="1">
    <source>
        <dbReference type="EMBL" id="KAH1129546.1"/>
    </source>
</evidence>